<evidence type="ECO:0000256" key="2">
    <source>
        <dbReference type="ARBA" id="ARBA00022448"/>
    </source>
</evidence>
<keyword evidence="5 8" id="KW-1133">Transmembrane helix</keyword>
<accession>A0A8J3VJ19</accession>
<evidence type="ECO:0000256" key="1">
    <source>
        <dbReference type="ARBA" id="ARBA00004651"/>
    </source>
</evidence>
<evidence type="ECO:0000313" key="10">
    <source>
        <dbReference type="EMBL" id="GIH08185.1"/>
    </source>
</evidence>
<keyword evidence="3" id="KW-1003">Cell membrane</keyword>
<evidence type="ECO:0000256" key="5">
    <source>
        <dbReference type="ARBA" id="ARBA00022989"/>
    </source>
</evidence>
<evidence type="ECO:0000256" key="7">
    <source>
        <dbReference type="SAM" id="MobiDB-lite"/>
    </source>
</evidence>
<comment type="subcellular location">
    <subcellularLocation>
        <location evidence="1">Cell membrane</location>
        <topology evidence="1">Multi-pass membrane protein</topology>
    </subcellularLocation>
</comment>
<dbReference type="CDD" id="cd17321">
    <property type="entry name" value="MFS_MMR_MDR_like"/>
    <property type="match status" value="1"/>
</dbReference>
<feature type="transmembrane region" description="Helical" evidence="8">
    <location>
        <begin position="440"/>
        <end position="463"/>
    </location>
</feature>
<feature type="domain" description="Major facilitator superfamily (MFS) profile" evidence="9">
    <location>
        <begin position="14"/>
        <end position="468"/>
    </location>
</feature>
<feature type="transmembrane region" description="Helical" evidence="8">
    <location>
        <begin position="364"/>
        <end position="386"/>
    </location>
</feature>
<dbReference type="Pfam" id="PF07690">
    <property type="entry name" value="MFS_1"/>
    <property type="match status" value="1"/>
</dbReference>
<organism evidence="10 11">
    <name type="scientific">Rhizocola hellebori</name>
    <dbReference type="NCBI Taxonomy" id="1392758"/>
    <lineage>
        <taxon>Bacteria</taxon>
        <taxon>Bacillati</taxon>
        <taxon>Actinomycetota</taxon>
        <taxon>Actinomycetes</taxon>
        <taxon>Micromonosporales</taxon>
        <taxon>Micromonosporaceae</taxon>
        <taxon>Rhizocola</taxon>
    </lineage>
</organism>
<feature type="transmembrane region" description="Helical" evidence="8">
    <location>
        <begin position="302"/>
        <end position="323"/>
    </location>
</feature>
<gene>
    <name evidence="10" type="ORF">Rhe02_62520</name>
</gene>
<dbReference type="PROSITE" id="PS00216">
    <property type="entry name" value="SUGAR_TRANSPORT_1"/>
    <property type="match status" value="1"/>
</dbReference>
<sequence>MSGSDVKPSRLGLVLTACCLGQFLMVLDAASINVALWEISQALHFDPSGLQWVVSLYTIVLSGFLLLGGRAADLFGRRRTFLVGTGIFTAASLVAGLAVNQLTLVLARGLVGLGAAIMVPATLAVLGTTFTEPARRAKAFGLWAAFGGGGGAVGALIGGAITGMIGWRWVELINVPIGLILLAVTALVVTEQKSDVRGKLDWAGAISVTLGLVALVYGITQSTSAGWGSSEVVSALVIGVALLAFFVVDQAKLASQPLVPLSIFRNRSVSAANGAALFASGAFGVTFFYATLLMMGILHMDGFAVGLSYLPLALGTFVTARACAPAVNRFGPRPILLAGFILTGAGLAWLGFADETSSFAADLLGPTLLIGLGEGMVIAAGTIAGTAGLPWQLQGLASGLINTTRQLGVALSLAVIVAVTAVYTNNLIASGTAEISATAAGYGLAFFILAGIACVGFTCALFVPAKPRPAPESQPPIEAKEPALAGSK</sequence>
<keyword evidence="11" id="KW-1185">Reference proteome</keyword>
<feature type="transmembrane region" description="Helical" evidence="8">
    <location>
        <begin position="140"/>
        <end position="167"/>
    </location>
</feature>
<dbReference type="Gene3D" id="1.20.1720.10">
    <property type="entry name" value="Multidrug resistance protein D"/>
    <property type="match status" value="1"/>
</dbReference>
<feature type="transmembrane region" description="Helical" evidence="8">
    <location>
        <begin position="105"/>
        <end position="128"/>
    </location>
</feature>
<dbReference type="Proteomes" id="UP000612899">
    <property type="component" value="Unassembled WGS sequence"/>
</dbReference>
<name>A0A8J3VJ19_9ACTN</name>
<dbReference type="InterPro" id="IPR036259">
    <property type="entry name" value="MFS_trans_sf"/>
</dbReference>
<evidence type="ECO:0000256" key="3">
    <source>
        <dbReference type="ARBA" id="ARBA00022475"/>
    </source>
</evidence>
<evidence type="ECO:0000259" key="9">
    <source>
        <dbReference type="PROSITE" id="PS50850"/>
    </source>
</evidence>
<dbReference type="InterPro" id="IPR011701">
    <property type="entry name" value="MFS"/>
</dbReference>
<evidence type="ECO:0000256" key="6">
    <source>
        <dbReference type="ARBA" id="ARBA00023136"/>
    </source>
</evidence>
<keyword evidence="6 8" id="KW-0472">Membrane</keyword>
<feature type="region of interest" description="Disordered" evidence="7">
    <location>
        <begin position="468"/>
        <end position="488"/>
    </location>
</feature>
<feature type="transmembrane region" description="Helical" evidence="8">
    <location>
        <begin position="12"/>
        <end position="37"/>
    </location>
</feature>
<dbReference type="GO" id="GO:0005886">
    <property type="term" value="C:plasma membrane"/>
    <property type="evidence" value="ECO:0007669"/>
    <property type="project" value="UniProtKB-SubCell"/>
</dbReference>
<protein>
    <submittedName>
        <fullName evidence="10">MFS transporter</fullName>
    </submittedName>
</protein>
<feature type="transmembrane region" description="Helical" evidence="8">
    <location>
        <begin position="80"/>
        <end position="99"/>
    </location>
</feature>
<dbReference type="AlphaFoldDB" id="A0A8J3VJ19"/>
<feature type="transmembrane region" description="Helical" evidence="8">
    <location>
        <begin position="202"/>
        <end position="220"/>
    </location>
</feature>
<feature type="transmembrane region" description="Helical" evidence="8">
    <location>
        <begin position="335"/>
        <end position="352"/>
    </location>
</feature>
<dbReference type="InterPro" id="IPR005829">
    <property type="entry name" value="Sugar_transporter_CS"/>
</dbReference>
<dbReference type="GO" id="GO:0022857">
    <property type="term" value="F:transmembrane transporter activity"/>
    <property type="evidence" value="ECO:0007669"/>
    <property type="project" value="InterPro"/>
</dbReference>
<feature type="transmembrane region" description="Helical" evidence="8">
    <location>
        <begin position="49"/>
        <end position="68"/>
    </location>
</feature>
<dbReference type="PROSITE" id="PS50850">
    <property type="entry name" value="MFS"/>
    <property type="match status" value="1"/>
</dbReference>
<proteinExistence type="predicted"/>
<comment type="caution">
    <text evidence="10">The sequence shown here is derived from an EMBL/GenBank/DDBJ whole genome shotgun (WGS) entry which is preliminary data.</text>
</comment>
<dbReference type="SUPFAM" id="SSF103473">
    <property type="entry name" value="MFS general substrate transporter"/>
    <property type="match status" value="1"/>
</dbReference>
<dbReference type="Gene3D" id="1.20.1250.20">
    <property type="entry name" value="MFS general substrate transporter like domains"/>
    <property type="match status" value="1"/>
</dbReference>
<dbReference type="InterPro" id="IPR020846">
    <property type="entry name" value="MFS_dom"/>
</dbReference>
<evidence type="ECO:0000256" key="4">
    <source>
        <dbReference type="ARBA" id="ARBA00022692"/>
    </source>
</evidence>
<feature type="transmembrane region" description="Helical" evidence="8">
    <location>
        <begin position="269"/>
        <end position="290"/>
    </location>
</feature>
<dbReference type="PANTHER" id="PTHR42718">
    <property type="entry name" value="MAJOR FACILITATOR SUPERFAMILY MULTIDRUG TRANSPORTER MFSC"/>
    <property type="match status" value="1"/>
</dbReference>
<feature type="transmembrane region" description="Helical" evidence="8">
    <location>
        <begin position="407"/>
        <end position="428"/>
    </location>
</feature>
<evidence type="ECO:0000313" key="11">
    <source>
        <dbReference type="Proteomes" id="UP000612899"/>
    </source>
</evidence>
<reference evidence="10" key="1">
    <citation type="submission" date="2021-01" db="EMBL/GenBank/DDBJ databases">
        <title>Whole genome shotgun sequence of Rhizocola hellebori NBRC 109834.</title>
        <authorList>
            <person name="Komaki H."/>
            <person name="Tamura T."/>
        </authorList>
    </citation>
    <scope>NUCLEOTIDE SEQUENCE</scope>
    <source>
        <strain evidence="10">NBRC 109834</strain>
    </source>
</reference>
<keyword evidence="4 8" id="KW-0812">Transmembrane</keyword>
<feature type="transmembrane region" description="Helical" evidence="8">
    <location>
        <begin position="232"/>
        <end position="248"/>
    </location>
</feature>
<feature type="transmembrane region" description="Helical" evidence="8">
    <location>
        <begin position="173"/>
        <end position="190"/>
    </location>
</feature>
<evidence type="ECO:0000256" key="8">
    <source>
        <dbReference type="SAM" id="Phobius"/>
    </source>
</evidence>
<dbReference type="PANTHER" id="PTHR42718:SF46">
    <property type="entry name" value="BLR6921 PROTEIN"/>
    <property type="match status" value="1"/>
</dbReference>
<dbReference type="RefSeq" id="WP_203911940.1">
    <property type="nucleotide sequence ID" value="NZ_BONY01000045.1"/>
</dbReference>
<keyword evidence="2" id="KW-0813">Transport</keyword>
<dbReference type="EMBL" id="BONY01000045">
    <property type="protein sequence ID" value="GIH08185.1"/>
    <property type="molecule type" value="Genomic_DNA"/>
</dbReference>